<reference evidence="8 9" key="1">
    <citation type="submission" date="2017-03" db="EMBL/GenBank/DDBJ databases">
        <authorList>
            <person name="Afonso C.L."/>
            <person name="Miller P.J."/>
            <person name="Scott M.A."/>
            <person name="Spackman E."/>
            <person name="Goraichik I."/>
            <person name="Dimitrov K.M."/>
            <person name="Suarez D.L."/>
            <person name="Swayne D.E."/>
        </authorList>
    </citation>
    <scope>NUCLEOTIDE SEQUENCE [LARGE SCALE GENOMIC DNA]</scope>
    <source>
        <strain evidence="8">SB41UT1</strain>
    </source>
</reference>
<proteinExistence type="inferred from homology"/>
<name>A0A1X7APV8_9GAMM</name>
<keyword evidence="4 7" id="KW-0812">Transmembrane</keyword>
<evidence type="ECO:0000256" key="3">
    <source>
        <dbReference type="ARBA" id="ARBA00022475"/>
    </source>
</evidence>
<feature type="transmembrane region" description="Helical" evidence="7">
    <location>
        <begin position="154"/>
        <end position="176"/>
    </location>
</feature>
<keyword evidence="9" id="KW-1185">Reference proteome</keyword>
<comment type="subcellular location">
    <subcellularLocation>
        <location evidence="1">Cell membrane</location>
    </subcellularLocation>
</comment>
<accession>A0A1X7APV8</accession>
<dbReference type="EMBL" id="FWPT01000011">
    <property type="protein sequence ID" value="SMA50152.1"/>
    <property type="molecule type" value="Genomic_DNA"/>
</dbReference>
<evidence type="ECO:0000313" key="8">
    <source>
        <dbReference type="EMBL" id="SMA50152.1"/>
    </source>
</evidence>
<evidence type="ECO:0000313" key="9">
    <source>
        <dbReference type="Proteomes" id="UP000196573"/>
    </source>
</evidence>
<evidence type="ECO:0000256" key="5">
    <source>
        <dbReference type="ARBA" id="ARBA00022989"/>
    </source>
</evidence>
<dbReference type="Proteomes" id="UP000196573">
    <property type="component" value="Unassembled WGS sequence"/>
</dbReference>
<comment type="similarity">
    <text evidence="2">Belongs to the Smp family.</text>
</comment>
<sequence>MLKRLKLMRLPKFPSISISTQVPLLLGSTLLVSLLLAGSLLTRQITEITHQQAQYLGETLAKQTANTARDFLVSGDRLSLTVLLNQLTRSDTVARATIFSVDNKRIASTESKTYDPDKSYILYSAPIDYQNVIAGQLRLELDLGHFEKTGKQTLWLFIGMAFLLGATGTIVAWNYAKSRQLLLNRSVRQLQGLTHGRIAFDETTHDEFEQLSRQLEYLIIQDRNTPDIQPEPVQKLEEKQEPEDGIILAVRLSNLSRLHRSMNQIALLNLLEEQLPYIAQAAKLHNGTITYSAEGNAYILFSKDLGINAAIFKAICCARLIQRLLKRQHSDETPALEVELGISTIEPQNPGENHPSLADSAASQSLMLANLGQGRLLLDGYYTEESLKKIQTPLHETTFGEDISEVGALPEQFQLLLDRQAQQILSQE</sequence>
<organism evidence="8 9">
    <name type="scientific">Parendozoicomonas haliclonae</name>
    <dbReference type="NCBI Taxonomy" id="1960125"/>
    <lineage>
        <taxon>Bacteria</taxon>
        <taxon>Pseudomonadati</taxon>
        <taxon>Pseudomonadota</taxon>
        <taxon>Gammaproteobacteria</taxon>
        <taxon>Oceanospirillales</taxon>
        <taxon>Endozoicomonadaceae</taxon>
        <taxon>Parendozoicomonas</taxon>
    </lineage>
</organism>
<evidence type="ECO:0000256" key="7">
    <source>
        <dbReference type="SAM" id="Phobius"/>
    </source>
</evidence>
<dbReference type="OrthoDB" id="6096404at2"/>
<keyword evidence="6 7" id="KW-0472">Membrane</keyword>
<dbReference type="InterPro" id="IPR019305">
    <property type="entry name" value="Uncharacterised_Smp"/>
</dbReference>
<keyword evidence="3" id="KW-1003">Cell membrane</keyword>
<protein>
    <submittedName>
        <fullName evidence="8">Bacterial virulence factor hemolysin</fullName>
    </submittedName>
</protein>
<keyword evidence="5 7" id="KW-1133">Transmembrane helix</keyword>
<evidence type="ECO:0000256" key="1">
    <source>
        <dbReference type="ARBA" id="ARBA00004236"/>
    </source>
</evidence>
<evidence type="ECO:0000256" key="6">
    <source>
        <dbReference type="ARBA" id="ARBA00023136"/>
    </source>
</evidence>
<evidence type="ECO:0000256" key="2">
    <source>
        <dbReference type="ARBA" id="ARBA00005362"/>
    </source>
</evidence>
<dbReference type="GO" id="GO:0005886">
    <property type="term" value="C:plasma membrane"/>
    <property type="evidence" value="ECO:0007669"/>
    <property type="project" value="UniProtKB-SubCell"/>
</dbReference>
<gene>
    <name evidence="8" type="ORF">EHSB41UT_03943</name>
</gene>
<dbReference type="RefSeq" id="WP_087112599.1">
    <property type="nucleotide sequence ID" value="NZ_CBCSCN010000013.1"/>
</dbReference>
<evidence type="ECO:0000256" key="4">
    <source>
        <dbReference type="ARBA" id="ARBA00022692"/>
    </source>
</evidence>
<dbReference type="AlphaFoldDB" id="A0A1X7APV8"/>
<dbReference type="Pfam" id="PF10144">
    <property type="entry name" value="SMP_2"/>
    <property type="match status" value="1"/>
</dbReference>